<protein>
    <submittedName>
        <fullName evidence="1">CLUMA_CG007628, isoform A</fullName>
    </submittedName>
</protein>
<dbReference type="EMBL" id="CVRI01000038">
    <property type="protein sequence ID" value="CRK94105.1"/>
    <property type="molecule type" value="Genomic_DNA"/>
</dbReference>
<evidence type="ECO:0000313" key="2">
    <source>
        <dbReference type="Proteomes" id="UP000183832"/>
    </source>
</evidence>
<dbReference type="AlphaFoldDB" id="A0A1J1I6R1"/>
<keyword evidence="2" id="KW-1185">Reference proteome</keyword>
<gene>
    <name evidence="1" type="ORF">CLUMA_CG007628</name>
</gene>
<name>A0A1J1I6R1_9DIPT</name>
<sequence length="117" mass="14028">MLRAQLLTLELDLTTFQLQMPLAKSFYHPSAFAFVACRKKSVRDDSAYRKLIRKSRHYNRQNFRLNTLKVISLYWNMRLYMIAICQATMKVFQCTNSLTDTDWCFALEHFEIVWFSK</sequence>
<evidence type="ECO:0000313" key="1">
    <source>
        <dbReference type="EMBL" id="CRK94105.1"/>
    </source>
</evidence>
<organism evidence="1 2">
    <name type="scientific">Clunio marinus</name>
    <dbReference type="NCBI Taxonomy" id="568069"/>
    <lineage>
        <taxon>Eukaryota</taxon>
        <taxon>Metazoa</taxon>
        <taxon>Ecdysozoa</taxon>
        <taxon>Arthropoda</taxon>
        <taxon>Hexapoda</taxon>
        <taxon>Insecta</taxon>
        <taxon>Pterygota</taxon>
        <taxon>Neoptera</taxon>
        <taxon>Endopterygota</taxon>
        <taxon>Diptera</taxon>
        <taxon>Nematocera</taxon>
        <taxon>Chironomoidea</taxon>
        <taxon>Chironomidae</taxon>
        <taxon>Clunio</taxon>
    </lineage>
</organism>
<reference evidence="1 2" key="1">
    <citation type="submission" date="2015-04" db="EMBL/GenBank/DDBJ databases">
        <authorList>
            <person name="Syromyatnikov M.Y."/>
            <person name="Popov V.N."/>
        </authorList>
    </citation>
    <scope>NUCLEOTIDE SEQUENCE [LARGE SCALE GENOMIC DNA]</scope>
</reference>
<accession>A0A1J1I6R1</accession>
<dbReference type="Proteomes" id="UP000183832">
    <property type="component" value="Unassembled WGS sequence"/>
</dbReference>
<proteinExistence type="predicted"/>